<organism evidence="7 8">
    <name type="scientific">Aspergillus tanneri</name>
    <dbReference type="NCBI Taxonomy" id="1220188"/>
    <lineage>
        <taxon>Eukaryota</taxon>
        <taxon>Fungi</taxon>
        <taxon>Dikarya</taxon>
        <taxon>Ascomycota</taxon>
        <taxon>Pezizomycotina</taxon>
        <taxon>Eurotiomycetes</taxon>
        <taxon>Eurotiomycetidae</taxon>
        <taxon>Eurotiales</taxon>
        <taxon>Aspergillaceae</taxon>
        <taxon>Aspergillus</taxon>
        <taxon>Aspergillus subgen. Circumdati</taxon>
    </lineage>
</organism>
<comment type="caution">
    <text evidence="7">The sequence shown here is derived from an EMBL/GenBank/DDBJ whole genome shotgun (WGS) entry which is preliminary data.</text>
</comment>
<name>A0A4S3JLZ5_9EURO</name>
<dbReference type="AlphaFoldDB" id="A0A4S3JLZ5"/>
<evidence type="ECO:0000256" key="4">
    <source>
        <dbReference type="ARBA" id="ARBA00023002"/>
    </source>
</evidence>
<keyword evidence="3" id="KW-0274">FAD</keyword>
<evidence type="ECO:0000256" key="3">
    <source>
        <dbReference type="ARBA" id="ARBA00022827"/>
    </source>
</evidence>
<feature type="domain" description="FAD-binding" evidence="5">
    <location>
        <begin position="4"/>
        <end position="348"/>
    </location>
</feature>
<dbReference type="OrthoDB" id="2096480at2759"/>
<reference evidence="6 9" key="2">
    <citation type="submission" date="2019-08" db="EMBL/GenBank/DDBJ databases">
        <title>The genome sequence of a newly discovered highly antifungal drug resistant Aspergillus species, Aspergillus tanneri NIH 1004.</title>
        <authorList>
            <person name="Mounaud S."/>
            <person name="Singh I."/>
            <person name="Joardar V."/>
            <person name="Pakala S."/>
            <person name="Pakala S."/>
            <person name="Venepally P."/>
            <person name="Chung J.K."/>
            <person name="Losada L."/>
            <person name="Nierman W.C."/>
        </authorList>
    </citation>
    <scope>NUCLEOTIDE SEQUENCE [LARGE SCALE GENOMIC DNA]</scope>
    <source>
        <strain evidence="6 9">NIH1004</strain>
    </source>
</reference>
<keyword evidence="2" id="KW-0285">Flavoprotein</keyword>
<evidence type="ECO:0000313" key="7">
    <source>
        <dbReference type="EMBL" id="THC96552.1"/>
    </source>
</evidence>
<dbReference type="PANTHER" id="PTHR43004">
    <property type="entry name" value="TRK SYSTEM POTASSIUM UPTAKE PROTEIN"/>
    <property type="match status" value="1"/>
</dbReference>
<comment type="cofactor">
    <cofactor evidence="1">
        <name>FAD</name>
        <dbReference type="ChEBI" id="CHEBI:57692"/>
    </cofactor>
</comment>
<dbReference type="GeneID" id="54333641"/>
<accession>A0A4S3JLZ5</accession>
<keyword evidence="8" id="KW-1185">Reference proteome</keyword>
<evidence type="ECO:0000259" key="5">
    <source>
        <dbReference type="Pfam" id="PF01494"/>
    </source>
</evidence>
<dbReference type="Gene3D" id="3.30.70.2450">
    <property type="match status" value="1"/>
</dbReference>
<evidence type="ECO:0000313" key="6">
    <source>
        <dbReference type="EMBL" id="KAA8642001.1"/>
    </source>
</evidence>
<proteinExistence type="predicted"/>
<keyword evidence="4" id="KW-0560">Oxidoreductase</keyword>
<gene>
    <name evidence="6" type="ORF">ATNIH1004_010940</name>
    <name evidence="7" type="ORF">EYZ11_003944</name>
</gene>
<sequence>MDGTDVLIVGAGPTGLVLALWLTHQGVTVRIIDKTETKASTSRALVVHARTLELYRQLDLAEEIIAHGHKMRATNLWSEGSLRARVPFGDIGTGLTPYPFIHVISQDTHEHVLEKRLNSMGVYVDRNRELVDFTEHDTHITARLQDTRVAGEDGIRTCQAKFIVGCDGAHSAVRHCCGIEFEGDTYSQLFFVADIEGSGPTINGQAHVSFNSADFFLLFAFDDVSRARVTGAIDESSIAKDISEITFEDIAPALAKTMRLQVEKVNWFTTYRVHHRLAQSFRKGRAFLVGDAGHIHSPVGGQGMNTGIGDAINISWKLTSVLHGKADDALLNSYEAERRAFASTLVRTTDWAFNSIVGNGYLVRFFRSWIIPSVAPFMIQFERLRHRVFRGISQTLVNYRGSVLSAGSTGYVQGGDRLPWVPAGEVDNFESLRDITWQVHVYGDVSWKLSQWCQSKGIPLHVFPWNEKHQTAGLVEKAAYLVRPDTYVAVAEESGLPDRFDEYLKENNLQIC</sequence>
<dbReference type="GO" id="GO:0071949">
    <property type="term" value="F:FAD binding"/>
    <property type="evidence" value="ECO:0007669"/>
    <property type="project" value="InterPro"/>
</dbReference>
<dbReference type="STRING" id="1220188.A0A4S3JLZ5"/>
<dbReference type="RefSeq" id="XP_033421363.1">
    <property type="nucleotide sequence ID" value="XM_033575508.1"/>
</dbReference>
<dbReference type="GO" id="GO:0016709">
    <property type="term" value="F:oxidoreductase activity, acting on paired donors, with incorporation or reduction of molecular oxygen, NAD(P)H as one donor, and incorporation of one atom of oxygen"/>
    <property type="evidence" value="ECO:0007669"/>
    <property type="project" value="UniProtKB-ARBA"/>
</dbReference>
<dbReference type="InterPro" id="IPR036188">
    <property type="entry name" value="FAD/NAD-bd_sf"/>
</dbReference>
<evidence type="ECO:0000256" key="1">
    <source>
        <dbReference type="ARBA" id="ARBA00001974"/>
    </source>
</evidence>
<evidence type="ECO:0000313" key="9">
    <source>
        <dbReference type="Proteomes" id="UP000324241"/>
    </source>
</evidence>
<protein>
    <recommendedName>
        <fullName evidence="5">FAD-binding domain-containing protein</fullName>
    </recommendedName>
</protein>
<dbReference type="Pfam" id="PF01494">
    <property type="entry name" value="FAD_binding_3"/>
    <property type="match status" value="1"/>
</dbReference>
<dbReference type="PANTHER" id="PTHR43004:SF19">
    <property type="entry name" value="BINDING MONOOXYGENASE, PUTATIVE (JCVI)-RELATED"/>
    <property type="match status" value="1"/>
</dbReference>
<evidence type="ECO:0000256" key="2">
    <source>
        <dbReference type="ARBA" id="ARBA00022630"/>
    </source>
</evidence>
<dbReference type="EMBL" id="SOSA01000108">
    <property type="protein sequence ID" value="THC96552.1"/>
    <property type="molecule type" value="Genomic_DNA"/>
</dbReference>
<dbReference type="Proteomes" id="UP000324241">
    <property type="component" value="Unassembled WGS sequence"/>
</dbReference>
<dbReference type="InterPro" id="IPR050641">
    <property type="entry name" value="RIFMO-like"/>
</dbReference>
<evidence type="ECO:0000313" key="8">
    <source>
        <dbReference type="Proteomes" id="UP000308092"/>
    </source>
</evidence>
<dbReference type="EMBL" id="QUQM01000008">
    <property type="protein sequence ID" value="KAA8642001.1"/>
    <property type="molecule type" value="Genomic_DNA"/>
</dbReference>
<dbReference type="InterPro" id="IPR002938">
    <property type="entry name" value="FAD-bd"/>
</dbReference>
<dbReference type="VEuPathDB" id="FungiDB:EYZ11_003944"/>
<dbReference type="SUPFAM" id="SSF51905">
    <property type="entry name" value="FAD/NAD(P)-binding domain"/>
    <property type="match status" value="1"/>
</dbReference>
<reference evidence="7 8" key="1">
    <citation type="submission" date="2019-03" db="EMBL/GenBank/DDBJ databases">
        <title>The genome sequence of a newly discovered highly antifungal drug resistant Aspergillus species, Aspergillus tanneri NIH 1004.</title>
        <authorList>
            <person name="Mounaud S."/>
            <person name="Singh I."/>
            <person name="Joardar V."/>
            <person name="Pakala S."/>
            <person name="Pakala S."/>
            <person name="Venepally P."/>
            <person name="Hoover J."/>
            <person name="Nierman W."/>
            <person name="Chung J."/>
            <person name="Losada L."/>
        </authorList>
    </citation>
    <scope>NUCLEOTIDE SEQUENCE [LARGE SCALE GENOMIC DNA]</scope>
    <source>
        <strain evidence="7 8">NIH1004</strain>
    </source>
</reference>
<dbReference type="PRINTS" id="PR00420">
    <property type="entry name" value="RNGMNOXGNASE"/>
</dbReference>
<dbReference type="Gene3D" id="3.50.50.60">
    <property type="entry name" value="FAD/NAD(P)-binding domain"/>
    <property type="match status" value="1"/>
</dbReference>
<dbReference type="Proteomes" id="UP000308092">
    <property type="component" value="Unassembled WGS sequence"/>
</dbReference>